<dbReference type="Gene3D" id="3.30.750.24">
    <property type="entry name" value="STAS domain"/>
    <property type="match status" value="1"/>
</dbReference>
<gene>
    <name evidence="2" type="ORF">ACFO3Q_03855</name>
</gene>
<dbReference type="Proteomes" id="UP001595892">
    <property type="component" value="Unassembled WGS sequence"/>
</dbReference>
<proteinExistence type="predicted"/>
<dbReference type="EMBL" id="JBHSGG010000007">
    <property type="protein sequence ID" value="MFC4727303.1"/>
    <property type="molecule type" value="Genomic_DNA"/>
</dbReference>
<feature type="domain" description="STAS" evidence="1">
    <location>
        <begin position="1"/>
        <end position="101"/>
    </location>
</feature>
<dbReference type="InterPro" id="IPR052746">
    <property type="entry name" value="MlaB_ABC_Transporter"/>
</dbReference>
<dbReference type="InterPro" id="IPR036513">
    <property type="entry name" value="STAS_dom_sf"/>
</dbReference>
<dbReference type="Pfam" id="PF13466">
    <property type="entry name" value="STAS_2"/>
    <property type="match status" value="1"/>
</dbReference>
<keyword evidence="3" id="KW-1185">Reference proteome</keyword>
<accession>A0ABV9NKN3</accession>
<dbReference type="PANTHER" id="PTHR35849:SF2">
    <property type="entry name" value="BLR2341 PROTEIN"/>
    <property type="match status" value="1"/>
</dbReference>
<sequence length="101" mass="10581">MTAVELGADLGIESAAELKARLSAHLASETGVVLDAEHVERVHTASLQLLVAFVRDRREAGLRTDFQSAAAPLREAARLLGLASHLGLDAAEPTSATEQPA</sequence>
<dbReference type="SUPFAM" id="SSF52091">
    <property type="entry name" value="SpoIIaa-like"/>
    <property type="match status" value="1"/>
</dbReference>
<evidence type="ECO:0000259" key="1">
    <source>
        <dbReference type="PROSITE" id="PS50801"/>
    </source>
</evidence>
<protein>
    <submittedName>
        <fullName evidence="2">Lipid asymmetry maintenance protein MlaB</fullName>
    </submittedName>
</protein>
<dbReference type="PROSITE" id="PS50801">
    <property type="entry name" value="STAS"/>
    <property type="match status" value="1"/>
</dbReference>
<evidence type="ECO:0000313" key="2">
    <source>
        <dbReference type="EMBL" id="MFC4727303.1"/>
    </source>
</evidence>
<dbReference type="InterPro" id="IPR058548">
    <property type="entry name" value="MlaB-like_STAS"/>
</dbReference>
<reference evidence="3" key="1">
    <citation type="journal article" date="2019" name="Int. J. Syst. Evol. Microbiol.">
        <title>The Global Catalogue of Microorganisms (GCM) 10K type strain sequencing project: providing services to taxonomists for standard genome sequencing and annotation.</title>
        <authorList>
            <consortium name="The Broad Institute Genomics Platform"/>
            <consortium name="The Broad Institute Genome Sequencing Center for Infectious Disease"/>
            <person name="Wu L."/>
            <person name="Ma J."/>
        </authorList>
    </citation>
    <scope>NUCLEOTIDE SEQUENCE [LARGE SCALE GENOMIC DNA]</scope>
    <source>
        <strain evidence="3">CGMCC 1.13574</strain>
    </source>
</reference>
<organism evidence="2 3">
    <name type="scientific">Coralloluteibacterium thermophilum</name>
    <dbReference type="NCBI Taxonomy" id="2707049"/>
    <lineage>
        <taxon>Bacteria</taxon>
        <taxon>Pseudomonadati</taxon>
        <taxon>Pseudomonadota</taxon>
        <taxon>Gammaproteobacteria</taxon>
        <taxon>Lysobacterales</taxon>
        <taxon>Lysobacteraceae</taxon>
        <taxon>Coralloluteibacterium</taxon>
    </lineage>
</organism>
<evidence type="ECO:0000313" key="3">
    <source>
        <dbReference type="Proteomes" id="UP001595892"/>
    </source>
</evidence>
<dbReference type="InterPro" id="IPR002645">
    <property type="entry name" value="STAS_dom"/>
</dbReference>
<comment type="caution">
    <text evidence="2">The sequence shown here is derived from an EMBL/GenBank/DDBJ whole genome shotgun (WGS) entry which is preliminary data.</text>
</comment>
<dbReference type="RefSeq" id="WP_377003325.1">
    <property type="nucleotide sequence ID" value="NZ_JBHSGG010000007.1"/>
</dbReference>
<dbReference type="PANTHER" id="PTHR35849">
    <property type="entry name" value="BLR2341 PROTEIN"/>
    <property type="match status" value="1"/>
</dbReference>
<name>A0ABV9NKN3_9GAMM</name>